<gene>
    <name evidence="4" type="ORF">BU23DRAFT_540702</name>
</gene>
<dbReference type="OrthoDB" id="2152029at2759"/>
<name>A0A6A5UUR4_9PLEO</name>
<dbReference type="Gene3D" id="3.40.50.1820">
    <property type="entry name" value="alpha/beta hydrolase"/>
    <property type="match status" value="1"/>
</dbReference>
<dbReference type="GO" id="GO:0016787">
    <property type="term" value="F:hydrolase activity"/>
    <property type="evidence" value="ECO:0007669"/>
    <property type="project" value="UniProtKB-KW"/>
</dbReference>
<dbReference type="InterPro" id="IPR029058">
    <property type="entry name" value="AB_hydrolase_fold"/>
</dbReference>
<proteinExistence type="inferred from homology"/>
<evidence type="ECO:0000313" key="5">
    <source>
        <dbReference type="Proteomes" id="UP000800036"/>
    </source>
</evidence>
<comment type="similarity">
    <text evidence="1">Belongs to the 'GDXG' lipolytic enzyme family.</text>
</comment>
<dbReference type="SUPFAM" id="SSF53474">
    <property type="entry name" value="alpha/beta-Hydrolases"/>
    <property type="match status" value="1"/>
</dbReference>
<keyword evidence="2 4" id="KW-0378">Hydrolase</keyword>
<dbReference type="PROSITE" id="PS01174">
    <property type="entry name" value="LIPASE_GDXG_SER"/>
    <property type="match status" value="1"/>
</dbReference>
<accession>A0A6A5UUR4</accession>
<evidence type="ECO:0000256" key="3">
    <source>
        <dbReference type="PROSITE-ProRule" id="PRU10038"/>
    </source>
</evidence>
<dbReference type="Pfam" id="PF10340">
    <property type="entry name" value="Say1_Mug180"/>
    <property type="match status" value="1"/>
</dbReference>
<dbReference type="PANTHER" id="PTHR48081:SF31">
    <property type="entry name" value="STERYL ACETYL HYDROLASE MUG81-RELATED"/>
    <property type="match status" value="1"/>
</dbReference>
<feature type="active site" evidence="3">
    <location>
        <position position="197"/>
    </location>
</feature>
<reference evidence="4" key="1">
    <citation type="journal article" date="2020" name="Stud. Mycol.">
        <title>101 Dothideomycetes genomes: a test case for predicting lifestyles and emergence of pathogens.</title>
        <authorList>
            <person name="Haridas S."/>
            <person name="Albert R."/>
            <person name="Binder M."/>
            <person name="Bloem J."/>
            <person name="Labutti K."/>
            <person name="Salamov A."/>
            <person name="Andreopoulos B."/>
            <person name="Baker S."/>
            <person name="Barry K."/>
            <person name="Bills G."/>
            <person name="Bluhm B."/>
            <person name="Cannon C."/>
            <person name="Castanera R."/>
            <person name="Culley D."/>
            <person name="Daum C."/>
            <person name="Ezra D."/>
            <person name="Gonzalez J."/>
            <person name="Henrissat B."/>
            <person name="Kuo A."/>
            <person name="Liang C."/>
            <person name="Lipzen A."/>
            <person name="Lutzoni F."/>
            <person name="Magnuson J."/>
            <person name="Mondo S."/>
            <person name="Nolan M."/>
            <person name="Ohm R."/>
            <person name="Pangilinan J."/>
            <person name="Park H.-J."/>
            <person name="Ramirez L."/>
            <person name="Alfaro M."/>
            <person name="Sun H."/>
            <person name="Tritt A."/>
            <person name="Yoshinaga Y."/>
            <person name="Zwiers L.-H."/>
            <person name="Turgeon B."/>
            <person name="Goodwin S."/>
            <person name="Spatafora J."/>
            <person name="Crous P."/>
            <person name="Grigoriev I."/>
        </authorList>
    </citation>
    <scope>NUCLEOTIDE SEQUENCE</scope>
    <source>
        <strain evidence="4">CBS 107.79</strain>
    </source>
</reference>
<organism evidence="4 5">
    <name type="scientific">Bimuria novae-zelandiae CBS 107.79</name>
    <dbReference type="NCBI Taxonomy" id="1447943"/>
    <lineage>
        <taxon>Eukaryota</taxon>
        <taxon>Fungi</taxon>
        <taxon>Dikarya</taxon>
        <taxon>Ascomycota</taxon>
        <taxon>Pezizomycotina</taxon>
        <taxon>Dothideomycetes</taxon>
        <taxon>Pleosporomycetidae</taxon>
        <taxon>Pleosporales</taxon>
        <taxon>Massarineae</taxon>
        <taxon>Didymosphaeriaceae</taxon>
        <taxon>Bimuria</taxon>
    </lineage>
</organism>
<evidence type="ECO:0000313" key="4">
    <source>
        <dbReference type="EMBL" id="KAF1968721.1"/>
    </source>
</evidence>
<evidence type="ECO:0000256" key="1">
    <source>
        <dbReference type="ARBA" id="ARBA00010515"/>
    </source>
</evidence>
<dbReference type="InterPro" id="IPR050300">
    <property type="entry name" value="GDXG_lipolytic_enzyme"/>
</dbReference>
<dbReference type="Proteomes" id="UP000800036">
    <property type="component" value="Unassembled WGS sequence"/>
</dbReference>
<dbReference type="AlphaFoldDB" id="A0A6A5UUR4"/>
<sequence>MAEFPPPSTLTWLNIAARVLYAITIRLLTLPIRLLNWRGAPTIIEDLFFTAVRTLLSHSNLAVFRAIFKPTASAYQEFCTKTGQKARSLTVQGAQAHWIGDENADVVVLYLHGGGYVCPASPDHFTYLSNLEKAINTHRIDGGAGRTLSISFLVLEYSLAPAQAVFPAPLREAALTLSHLLTSSYRLPSQIMLAGDSAGGALVIALLSHIVHSKAGIPKVELMEPLRGAVVLSPWVSFDTTFDSYTRNAESDTLTASVMRMWAAMYLGEIIASNERAVTWPVQSNDVYAEALLAQPAWWSGVDNVVDSMLVWFGRNEVLRDPIVEFVSKMKEGWKAGGGLDEGVLVVEGRDEPHIGPILSVSMGKSKTSSQVAVEMWFLDQLGAGKASSLMRPLAP</sequence>
<evidence type="ECO:0000256" key="2">
    <source>
        <dbReference type="ARBA" id="ARBA00022801"/>
    </source>
</evidence>
<protein>
    <submittedName>
        <fullName evidence="4">Alpha/beta-hydrolase</fullName>
    </submittedName>
</protein>
<dbReference type="InterPro" id="IPR019436">
    <property type="entry name" value="Say1-like"/>
</dbReference>
<dbReference type="PANTHER" id="PTHR48081">
    <property type="entry name" value="AB HYDROLASE SUPERFAMILY PROTEIN C4A8.06C"/>
    <property type="match status" value="1"/>
</dbReference>
<dbReference type="InterPro" id="IPR033140">
    <property type="entry name" value="Lipase_GDXG_put_SER_AS"/>
</dbReference>
<dbReference type="EMBL" id="ML976717">
    <property type="protein sequence ID" value="KAF1968721.1"/>
    <property type="molecule type" value="Genomic_DNA"/>
</dbReference>
<keyword evidence="5" id="KW-1185">Reference proteome</keyword>